<dbReference type="PANTHER" id="PTHR12069">
    <property type="entry name" value="DNA-DIRECTED RNA POLYMERASES III 80 KDA POLYPEPTIDE RNA POLYMERASE III SUBUNIT 5"/>
    <property type="match status" value="1"/>
</dbReference>
<evidence type="ECO:0000313" key="2">
    <source>
        <dbReference type="EMBL" id="EMG47325.1"/>
    </source>
</evidence>
<feature type="region of interest" description="Disordered" evidence="1">
    <location>
        <begin position="1"/>
        <end position="52"/>
    </location>
</feature>
<dbReference type="Pfam" id="PF04801">
    <property type="entry name" value="RPC5"/>
    <property type="match status" value="1"/>
</dbReference>
<dbReference type="EMBL" id="AOGT01001621">
    <property type="protein sequence ID" value="EMG47325.1"/>
    <property type="molecule type" value="Genomic_DNA"/>
</dbReference>
<dbReference type="OMA" id="NCHASIK"/>
<proteinExistence type="predicted"/>
<comment type="caution">
    <text evidence="2">The sequence shown here is derived from an EMBL/GenBank/DDBJ whole genome shotgun (WGS) entry which is preliminary data.</text>
</comment>
<organism evidence="2 3">
    <name type="scientific">Candida maltosa (strain Xu316)</name>
    <name type="common">Yeast</name>
    <dbReference type="NCBI Taxonomy" id="1245528"/>
    <lineage>
        <taxon>Eukaryota</taxon>
        <taxon>Fungi</taxon>
        <taxon>Dikarya</taxon>
        <taxon>Ascomycota</taxon>
        <taxon>Saccharomycotina</taxon>
        <taxon>Pichiomycetes</taxon>
        <taxon>Debaryomycetaceae</taxon>
        <taxon>Candida/Lodderomyces clade</taxon>
        <taxon>Candida</taxon>
    </lineage>
</organism>
<dbReference type="GO" id="GO:0042797">
    <property type="term" value="P:tRNA transcription by RNA polymerase III"/>
    <property type="evidence" value="ECO:0007669"/>
    <property type="project" value="TreeGrafter"/>
</dbReference>
<dbReference type="eggNOG" id="KOG2354">
    <property type="taxonomic scope" value="Eukaryota"/>
</dbReference>
<feature type="compositionally biased region" description="Acidic residues" evidence="1">
    <location>
        <begin position="40"/>
        <end position="52"/>
    </location>
</feature>
<name>M3JWK0_CANMX</name>
<dbReference type="InterPro" id="IPR006886">
    <property type="entry name" value="RNA_pol_III_Rpc5"/>
</dbReference>
<dbReference type="PANTHER" id="PTHR12069:SF0">
    <property type="entry name" value="DNA-DIRECTED RNA POLYMERASE III SUBUNIT RPC5"/>
    <property type="match status" value="1"/>
</dbReference>
<feature type="non-terminal residue" evidence="2">
    <location>
        <position position="1"/>
    </location>
</feature>
<dbReference type="STRING" id="1245528.M3JWK0"/>
<gene>
    <name evidence="2" type="ORF">G210_2371</name>
</gene>
<protein>
    <submittedName>
        <fullName evidence="2">RNA polymerase III subunit, putative</fullName>
    </submittedName>
</protein>
<feature type="compositionally biased region" description="Acidic residues" evidence="1">
    <location>
        <begin position="1"/>
        <end position="10"/>
    </location>
</feature>
<dbReference type="AlphaFoldDB" id="M3JWK0"/>
<reference evidence="2 3" key="1">
    <citation type="submission" date="2013-02" db="EMBL/GenBank/DDBJ databases">
        <title>Genome sequence of Candida maltosa Xu316, a potential industrial strain for xylitol and ethanol production.</title>
        <authorList>
            <person name="Yu J."/>
            <person name="Wang Q."/>
            <person name="Geng X."/>
            <person name="Bao W."/>
            <person name="He P."/>
            <person name="Cai J."/>
        </authorList>
    </citation>
    <scope>NUCLEOTIDE SEQUENCE [LARGE SCALE GENOMIC DNA]</scope>
    <source>
        <strain evidence="3">Xu316</strain>
    </source>
</reference>
<dbReference type="GO" id="GO:0005666">
    <property type="term" value="C:RNA polymerase III complex"/>
    <property type="evidence" value="ECO:0007669"/>
    <property type="project" value="TreeGrafter"/>
</dbReference>
<dbReference type="HOGENOM" id="CLU_072845_0_0_1"/>
<sequence>MSLFVDENEDTSVPYKPSTSTIAEEDDEDDYSKIKPDPDAIQEDPEPTIEEDVDEDDPIITSIPLYINTLPQRLKQSLHVLQYPGRPKSRPNRAPNCHVSIKPESQYMQLKIPVEINNYFDKDKIEEWGEQIGEQTLSGVLDSTAEVGNYAAKIINEGNERKVILIPVDSSVQLRSSFKYIDDKDAQALQQRKQLEASTDKPTSVQVLQSAAKHSSASGEFSHSLGDSLKSVKRFEEEEWQNLVWKKGNDTITKELKRDLDRGIDDFELETKTSYDEYIERIIYS</sequence>
<evidence type="ECO:0000256" key="1">
    <source>
        <dbReference type="SAM" id="MobiDB-lite"/>
    </source>
</evidence>
<dbReference type="Proteomes" id="UP000011777">
    <property type="component" value="Unassembled WGS sequence"/>
</dbReference>
<keyword evidence="3" id="KW-1185">Reference proteome</keyword>
<dbReference type="OrthoDB" id="340681at2759"/>
<evidence type="ECO:0000313" key="3">
    <source>
        <dbReference type="Proteomes" id="UP000011777"/>
    </source>
</evidence>
<accession>M3JWK0</accession>